<sequence length="123" mass="14895">MNIRNWLQEFEEMAELCDWTDVQKIIYAKRQLRSSAKMFVLEYIDEWCKLCDEEINKTVLYGAKNVRELKENFTLYEMMKENMIAKGKLVEEKLKKSSVRNETEQKAVRRYYLCGDWNYLTVL</sequence>
<keyword evidence="2" id="KW-1185">Reference proteome</keyword>
<reference evidence="1" key="1">
    <citation type="submission" date="2020-07" db="EMBL/GenBank/DDBJ databases">
        <authorList>
            <person name="Nazaruddin N."/>
        </authorList>
    </citation>
    <scope>NUCLEOTIDE SEQUENCE</scope>
</reference>
<name>A0A6V7GZR1_9HYME</name>
<dbReference type="AlphaFoldDB" id="A0A6V7GZR1"/>
<dbReference type="OrthoDB" id="7693469at2759"/>
<organism evidence="1 2">
    <name type="scientific">Heterotrigona itama</name>
    <dbReference type="NCBI Taxonomy" id="395501"/>
    <lineage>
        <taxon>Eukaryota</taxon>
        <taxon>Metazoa</taxon>
        <taxon>Ecdysozoa</taxon>
        <taxon>Arthropoda</taxon>
        <taxon>Hexapoda</taxon>
        <taxon>Insecta</taxon>
        <taxon>Pterygota</taxon>
        <taxon>Neoptera</taxon>
        <taxon>Endopterygota</taxon>
        <taxon>Hymenoptera</taxon>
        <taxon>Apocrita</taxon>
        <taxon>Aculeata</taxon>
        <taxon>Apoidea</taxon>
        <taxon>Anthophila</taxon>
        <taxon>Apidae</taxon>
        <taxon>Heterotrigona</taxon>
    </lineage>
</organism>
<comment type="caution">
    <text evidence="1">The sequence shown here is derived from an EMBL/GenBank/DDBJ whole genome shotgun (WGS) entry which is preliminary data.</text>
</comment>
<gene>
    <name evidence="1" type="ORF">MHI_LOCUS257777</name>
</gene>
<evidence type="ECO:0000313" key="2">
    <source>
        <dbReference type="Proteomes" id="UP000752696"/>
    </source>
</evidence>
<accession>A0A6V7GZR1</accession>
<protein>
    <submittedName>
        <fullName evidence="1">Uncharacterized protein</fullName>
    </submittedName>
</protein>
<proteinExistence type="predicted"/>
<dbReference type="Proteomes" id="UP000752696">
    <property type="component" value="Unassembled WGS sequence"/>
</dbReference>
<dbReference type="EMBL" id="CAJDYZ010004879">
    <property type="protein sequence ID" value="CAD1472036.1"/>
    <property type="molecule type" value="Genomic_DNA"/>
</dbReference>
<evidence type="ECO:0000313" key="1">
    <source>
        <dbReference type="EMBL" id="CAD1472036.1"/>
    </source>
</evidence>